<comment type="caution">
    <text evidence="2">The sequence shown here is derived from an EMBL/GenBank/DDBJ whole genome shotgun (WGS) entry which is preliminary data.</text>
</comment>
<keyword evidence="1" id="KW-0472">Membrane</keyword>
<dbReference type="EMBL" id="JAHRIQ010040935">
    <property type="protein sequence ID" value="MEQ2234725.1"/>
    <property type="molecule type" value="Genomic_DNA"/>
</dbReference>
<keyword evidence="3" id="KW-1185">Reference proteome</keyword>
<evidence type="ECO:0000313" key="2">
    <source>
        <dbReference type="EMBL" id="MEQ2234725.1"/>
    </source>
</evidence>
<feature type="transmembrane region" description="Helical" evidence="1">
    <location>
        <begin position="83"/>
        <end position="103"/>
    </location>
</feature>
<organism evidence="2 3">
    <name type="scientific">Ilyodon furcidens</name>
    <name type="common">goldbreast splitfin</name>
    <dbReference type="NCBI Taxonomy" id="33524"/>
    <lineage>
        <taxon>Eukaryota</taxon>
        <taxon>Metazoa</taxon>
        <taxon>Chordata</taxon>
        <taxon>Craniata</taxon>
        <taxon>Vertebrata</taxon>
        <taxon>Euteleostomi</taxon>
        <taxon>Actinopterygii</taxon>
        <taxon>Neopterygii</taxon>
        <taxon>Teleostei</taxon>
        <taxon>Neoteleostei</taxon>
        <taxon>Acanthomorphata</taxon>
        <taxon>Ovalentaria</taxon>
        <taxon>Atherinomorphae</taxon>
        <taxon>Cyprinodontiformes</taxon>
        <taxon>Goodeidae</taxon>
        <taxon>Ilyodon</taxon>
    </lineage>
</organism>
<keyword evidence="1" id="KW-0812">Transmembrane</keyword>
<gene>
    <name evidence="2" type="ORF">ILYODFUR_034398</name>
</gene>
<accession>A0ABV0TQX3</accession>
<sequence length="128" mass="14421">MITERNHFFESSVWLDTDCKEYPLQGVGLEGGMEGLQHLGWGWLCVWFPCCSPVLFPGVLAVVLAVVLPGFPCSGGWLRSLCLSRMQGVGLWLLTLAIAYFYGETLYTHTYTRRCLDSGVNRYTDVLY</sequence>
<keyword evidence="1" id="KW-1133">Transmembrane helix</keyword>
<name>A0ABV0TQX3_9TELE</name>
<evidence type="ECO:0000256" key="1">
    <source>
        <dbReference type="SAM" id="Phobius"/>
    </source>
</evidence>
<evidence type="ECO:0000313" key="3">
    <source>
        <dbReference type="Proteomes" id="UP001482620"/>
    </source>
</evidence>
<reference evidence="2 3" key="1">
    <citation type="submission" date="2021-06" db="EMBL/GenBank/DDBJ databases">
        <authorList>
            <person name="Palmer J.M."/>
        </authorList>
    </citation>
    <scope>NUCLEOTIDE SEQUENCE [LARGE SCALE GENOMIC DNA]</scope>
    <source>
        <strain evidence="3">if_2019</strain>
        <tissue evidence="2">Muscle</tissue>
    </source>
</reference>
<dbReference type="Proteomes" id="UP001482620">
    <property type="component" value="Unassembled WGS sequence"/>
</dbReference>
<feature type="transmembrane region" description="Helical" evidence="1">
    <location>
        <begin position="46"/>
        <end position="71"/>
    </location>
</feature>
<proteinExistence type="predicted"/>
<protein>
    <submittedName>
        <fullName evidence="2">Uncharacterized protein</fullName>
    </submittedName>
</protein>